<feature type="transmembrane region" description="Helical" evidence="2">
    <location>
        <begin position="118"/>
        <end position="138"/>
    </location>
</feature>
<dbReference type="STRING" id="1142394.PSMK_07570"/>
<gene>
    <name evidence="3" type="ordered locus">PSMK_07570</name>
</gene>
<dbReference type="eggNOG" id="ENOG5030UEH">
    <property type="taxonomic scope" value="Bacteria"/>
</dbReference>
<name>I0ICC8_PHYMF</name>
<evidence type="ECO:0000256" key="1">
    <source>
        <dbReference type="SAM" id="MobiDB-lite"/>
    </source>
</evidence>
<evidence type="ECO:0000313" key="3">
    <source>
        <dbReference type="EMBL" id="BAM02916.1"/>
    </source>
</evidence>
<proteinExistence type="predicted"/>
<dbReference type="KEGG" id="phm:PSMK_07570"/>
<protein>
    <submittedName>
        <fullName evidence="3">Uncharacterized protein</fullName>
    </submittedName>
</protein>
<sequence length="594" mass="63245">MSADTPAEEPADREANQPESATVRGFFRRSEWTRRVEASGLATASRDLVLATVRATKLRPKEKLAVADELIAHFHDADRQGVNPAEAQHDFGDPAVAAKLIRRAKKRNRGFLSKLKTCVWWALGAFAVFYAVLAIRFYSGEPRVSVDHLARLNAVAAAVPDRERAWPLLQEAMSNLDLPTRGGPPLDASPGDSAWPSLIGFLNEHADPLDTLDAALARPALGWEASLARPPGDADAAGGVAPLSSLMEVRLDHLHQLRNAAGVLRARGVHAAAAGDAAGTAAASAGLLRLANWALEHPTLINALVASSVQAKADGLLAEALTLDPELFSRFELRRLQERVRDRPRPVTDEALLGERLIFEDLLQRMFTDDGRGGGRITPEGVRGFATMLGAAGSLPGSGVTDSNPVEASLLPLALLVSASRSDLAAVHRDAMDAAAAGFRVPLHQAWELPTPAALDAAVDGPLGAMRYGMVTQLLPALDATRRDAFESDARRDAALLALALHRHRLATGSFPEPSTGYAKLVPAYLHEIPLDPLHGTPMRWTIRDGRPVIYGLGADGDDDGGVLPTEEAGGNRAAFAPPEEAVDGDWIAWPPGG</sequence>
<reference evidence="3 4" key="1">
    <citation type="submission" date="2012-02" db="EMBL/GenBank/DDBJ databases">
        <title>Complete genome sequence of Phycisphaera mikurensis NBRC 102666.</title>
        <authorList>
            <person name="Ankai A."/>
            <person name="Hosoyama A."/>
            <person name="Terui Y."/>
            <person name="Sekine M."/>
            <person name="Fukai R."/>
            <person name="Kato Y."/>
            <person name="Nakamura S."/>
            <person name="Yamada-Narita S."/>
            <person name="Kawakoshi A."/>
            <person name="Fukunaga Y."/>
            <person name="Yamazaki S."/>
            <person name="Fujita N."/>
        </authorList>
    </citation>
    <scope>NUCLEOTIDE SEQUENCE [LARGE SCALE GENOMIC DNA]</scope>
    <source>
        <strain evidence="4">NBRC 102666 / KCTC 22515 / FYK2301M01</strain>
    </source>
</reference>
<keyword evidence="2" id="KW-0812">Transmembrane</keyword>
<dbReference type="Proteomes" id="UP000007881">
    <property type="component" value="Chromosome"/>
</dbReference>
<evidence type="ECO:0000256" key="2">
    <source>
        <dbReference type="SAM" id="Phobius"/>
    </source>
</evidence>
<keyword evidence="4" id="KW-1185">Reference proteome</keyword>
<dbReference type="EMBL" id="AP012338">
    <property type="protein sequence ID" value="BAM02916.1"/>
    <property type="molecule type" value="Genomic_DNA"/>
</dbReference>
<organism evidence="3 4">
    <name type="scientific">Phycisphaera mikurensis (strain NBRC 102666 / KCTC 22515 / FYK2301M01)</name>
    <dbReference type="NCBI Taxonomy" id="1142394"/>
    <lineage>
        <taxon>Bacteria</taxon>
        <taxon>Pseudomonadati</taxon>
        <taxon>Planctomycetota</taxon>
        <taxon>Phycisphaerae</taxon>
        <taxon>Phycisphaerales</taxon>
        <taxon>Phycisphaeraceae</taxon>
        <taxon>Phycisphaera</taxon>
    </lineage>
</organism>
<accession>I0ICC8</accession>
<dbReference type="AlphaFoldDB" id="I0ICC8"/>
<keyword evidence="2" id="KW-1133">Transmembrane helix</keyword>
<feature type="region of interest" description="Disordered" evidence="1">
    <location>
        <begin position="1"/>
        <end position="22"/>
    </location>
</feature>
<keyword evidence="2" id="KW-0472">Membrane</keyword>
<dbReference type="HOGENOM" id="CLU_459161_0_0_0"/>
<evidence type="ECO:0000313" key="4">
    <source>
        <dbReference type="Proteomes" id="UP000007881"/>
    </source>
</evidence>